<comment type="catalytic activity">
    <reaction evidence="7">
        <text>a 2'-deoxyadenosine in DNA + S-adenosyl-L-methionine = an N(6)-methyl-2'-deoxyadenosine in DNA + S-adenosyl-L-homocysteine + H(+)</text>
        <dbReference type="Rhea" id="RHEA:15197"/>
        <dbReference type="Rhea" id="RHEA-COMP:12418"/>
        <dbReference type="Rhea" id="RHEA-COMP:12419"/>
        <dbReference type="ChEBI" id="CHEBI:15378"/>
        <dbReference type="ChEBI" id="CHEBI:57856"/>
        <dbReference type="ChEBI" id="CHEBI:59789"/>
        <dbReference type="ChEBI" id="CHEBI:90615"/>
        <dbReference type="ChEBI" id="CHEBI:90616"/>
        <dbReference type="EC" id="2.1.1.72"/>
    </reaction>
</comment>
<evidence type="ECO:0000313" key="9">
    <source>
        <dbReference type="EMBL" id="MEN3324824.1"/>
    </source>
</evidence>
<evidence type="ECO:0000256" key="5">
    <source>
        <dbReference type="ARBA" id="ARBA00022691"/>
    </source>
</evidence>
<dbReference type="RefSeq" id="WP_346242622.1">
    <property type="nucleotide sequence ID" value="NZ_JAZHYP010000008.1"/>
</dbReference>
<dbReference type="InterPro" id="IPR003356">
    <property type="entry name" value="DNA_methylase_A-5"/>
</dbReference>
<keyword evidence="5" id="KW-0949">S-adenosyl-L-methionine</keyword>
<dbReference type="Proteomes" id="UP001416393">
    <property type="component" value="Unassembled WGS sequence"/>
</dbReference>
<gene>
    <name evidence="9" type="ORF">VP395_13885</name>
</gene>
<dbReference type="InterPro" id="IPR029063">
    <property type="entry name" value="SAM-dependent_MTases_sf"/>
</dbReference>
<evidence type="ECO:0000256" key="6">
    <source>
        <dbReference type="ARBA" id="ARBA00022747"/>
    </source>
</evidence>
<keyword evidence="3 9" id="KW-0489">Methyltransferase</keyword>
<evidence type="ECO:0000256" key="4">
    <source>
        <dbReference type="ARBA" id="ARBA00022679"/>
    </source>
</evidence>
<feature type="domain" description="DNA methylase adenine-specific" evidence="8">
    <location>
        <begin position="174"/>
        <end position="451"/>
    </location>
</feature>
<evidence type="ECO:0000256" key="7">
    <source>
        <dbReference type="ARBA" id="ARBA00047942"/>
    </source>
</evidence>
<dbReference type="PANTHER" id="PTHR42933">
    <property type="entry name" value="SLR6095 PROTEIN"/>
    <property type="match status" value="1"/>
</dbReference>
<dbReference type="PRINTS" id="PR00507">
    <property type="entry name" value="N12N6MTFRASE"/>
</dbReference>
<dbReference type="EC" id="2.1.1.72" evidence="2"/>
<dbReference type="Pfam" id="PF02384">
    <property type="entry name" value="N6_Mtase"/>
    <property type="match status" value="1"/>
</dbReference>
<keyword evidence="10" id="KW-1185">Reference proteome</keyword>
<name>A0ABV0AH86_9FLAO</name>
<sequence>MSQNILQYESKVWSTADLLIGAGIKQSDFPKYMMPYFAMIMLESRLVRHYKELLKDFGADSIDDIDDVNDFLDEFKDYNIGYNEVVIKQHKTLAEICKNDKTFDNDFDTYLKSFDPETKELLGVDRGNTEEKYLDISGVSGQLRKKDILFDTVKKWSEIDLTPFNNSEITTLEEHIKRKWADISAETAGEQYTPDDIIALISEIILSKIEDNGEFLTIYDPTCGGGNLLFGVEDKIKDQYSRPTKTYGEDWSDSLYALAKIESRFRTDSDIRYGNTLTNISFIEKKFDIIVANPPYGVDWKGYKKDIENDTTERFHALPSISDGQFLFTQHILSQLEDNGLSVVVHNGSTLFSGDAGSGESNIRKYFFDNDWVEAIIQMPTDEFFNTGIYTYLWVFNKNKAEERRDKIILINGSDFYEPLKKSKGKKRKEMALHNRKTILDALTNFEDTDYAKVFDKWHFYFNKQAIMLTNVDYNGKSLESILPVKKNAVGKEIRAKSIKVEANTITVLDTFKKDGLKAINTMEIISFPEPDYTSLKDYYDTYYKSFVAEFDYKDPAFMVLDTKGNSYSYDVDKETIIKTDKNQNVTELGNGKIVIKATFKKASKTKDANITITVELTPDYEKDYEIIPYSPIETENQKNIGDFMAKYITKPFSYIENTIGVEINFNKVFYKPEQLRSLQDIITDLKELESKLFNLEHDLEI</sequence>
<dbReference type="GO" id="GO:0008168">
    <property type="term" value="F:methyltransferase activity"/>
    <property type="evidence" value="ECO:0007669"/>
    <property type="project" value="UniProtKB-KW"/>
</dbReference>
<dbReference type="Gene3D" id="3.40.50.150">
    <property type="entry name" value="Vaccinia Virus protein VP39"/>
    <property type="match status" value="1"/>
</dbReference>
<dbReference type="PROSITE" id="PS00092">
    <property type="entry name" value="N6_MTASE"/>
    <property type="match status" value="1"/>
</dbReference>
<evidence type="ECO:0000256" key="1">
    <source>
        <dbReference type="ARBA" id="ARBA00006594"/>
    </source>
</evidence>
<dbReference type="CDD" id="cd02440">
    <property type="entry name" value="AdoMet_MTases"/>
    <property type="match status" value="1"/>
</dbReference>
<keyword evidence="6" id="KW-0680">Restriction system</keyword>
<dbReference type="InterPro" id="IPR051537">
    <property type="entry name" value="DNA_Adenine_Mtase"/>
</dbReference>
<evidence type="ECO:0000256" key="3">
    <source>
        <dbReference type="ARBA" id="ARBA00022603"/>
    </source>
</evidence>
<evidence type="ECO:0000313" key="10">
    <source>
        <dbReference type="Proteomes" id="UP001416393"/>
    </source>
</evidence>
<evidence type="ECO:0000259" key="8">
    <source>
        <dbReference type="Pfam" id="PF02384"/>
    </source>
</evidence>
<comment type="caution">
    <text evidence="9">The sequence shown here is derived from an EMBL/GenBank/DDBJ whole genome shotgun (WGS) entry which is preliminary data.</text>
</comment>
<dbReference type="SUPFAM" id="SSF53335">
    <property type="entry name" value="S-adenosyl-L-methionine-dependent methyltransferases"/>
    <property type="match status" value="1"/>
</dbReference>
<dbReference type="InterPro" id="IPR002052">
    <property type="entry name" value="DNA_methylase_N6_adenine_CS"/>
</dbReference>
<keyword evidence="4" id="KW-0808">Transferase</keyword>
<evidence type="ECO:0000256" key="2">
    <source>
        <dbReference type="ARBA" id="ARBA00011900"/>
    </source>
</evidence>
<protein>
    <recommendedName>
        <fullName evidence="2">site-specific DNA-methyltransferase (adenine-specific)</fullName>
        <ecNumber evidence="2">2.1.1.72</ecNumber>
    </recommendedName>
</protein>
<dbReference type="PANTHER" id="PTHR42933:SF3">
    <property type="entry name" value="TYPE I RESTRICTION ENZYME MJAVIII METHYLASE SUBUNIT"/>
    <property type="match status" value="1"/>
</dbReference>
<dbReference type="EMBL" id="JAZHYP010000008">
    <property type="protein sequence ID" value="MEN3324824.1"/>
    <property type="molecule type" value="Genomic_DNA"/>
</dbReference>
<organism evidence="9 10">
    <name type="scientific">Mariniflexile soesokkakense</name>
    <dbReference type="NCBI Taxonomy" id="1343160"/>
    <lineage>
        <taxon>Bacteria</taxon>
        <taxon>Pseudomonadati</taxon>
        <taxon>Bacteroidota</taxon>
        <taxon>Flavobacteriia</taxon>
        <taxon>Flavobacteriales</taxon>
        <taxon>Flavobacteriaceae</taxon>
        <taxon>Mariniflexile</taxon>
    </lineage>
</organism>
<dbReference type="GO" id="GO:0032259">
    <property type="term" value="P:methylation"/>
    <property type="evidence" value="ECO:0007669"/>
    <property type="project" value="UniProtKB-KW"/>
</dbReference>
<accession>A0ABV0AH86</accession>
<reference evidence="9 10" key="1">
    <citation type="submission" date="2024-01" db="EMBL/GenBank/DDBJ databases">
        <title>Mariniflexile litorale sp. nov., isolated from the shallow sediments of the Sea of Japan.</title>
        <authorList>
            <person name="Romanenko L."/>
            <person name="Bystritskaya E."/>
            <person name="Isaeva M."/>
        </authorList>
    </citation>
    <scope>NUCLEOTIDE SEQUENCE [LARGE SCALE GENOMIC DNA]</scope>
    <source>
        <strain evidence="9 10">KCTC 32427</strain>
    </source>
</reference>
<comment type="similarity">
    <text evidence="1">Belongs to the N(4)/N(6)-methyltransferase family.</text>
</comment>
<proteinExistence type="inferred from homology"/>